<evidence type="ECO:0000313" key="1">
    <source>
        <dbReference type="EMBL" id="WAH40710.1"/>
    </source>
</evidence>
<dbReference type="EMBL" id="CP104067">
    <property type="protein sequence ID" value="WAH40710.1"/>
    <property type="molecule type" value="Genomic_DNA"/>
</dbReference>
<accession>A0ABY6ZCU6</accession>
<dbReference type="Proteomes" id="UP001164761">
    <property type="component" value="Chromosome"/>
</dbReference>
<organism evidence="1 2">
    <name type="scientific">Alicyclobacillus fastidiosus</name>
    <dbReference type="NCBI Taxonomy" id="392011"/>
    <lineage>
        <taxon>Bacteria</taxon>
        <taxon>Bacillati</taxon>
        <taxon>Bacillota</taxon>
        <taxon>Bacilli</taxon>
        <taxon>Bacillales</taxon>
        <taxon>Alicyclobacillaceae</taxon>
        <taxon>Alicyclobacillus</taxon>
    </lineage>
</organism>
<evidence type="ECO:0000313" key="2">
    <source>
        <dbReference type="Proteomes" id="UP001164761"/>
    </source>
</evidence>
<name>A0ABY6ZCU6_9BACL</name>
<dbReference type="RefSeq" id="WP_268004606.1">
    <property type="nucleotide sequence ID" value="NZ_BSUT01000001.1"/>
</dbReference>
<evidence type="ECO:0008006" key="3">
    <source>
        <dbReference type="Google" id="ProtNLM"/>
    </source>
</evidence>
<sequence>MTDVVREIEQEARREGKHDKAIEIAEKMFRKGASLSDVIDLTRLSE</sequence>
<gene>
    <name evidence="1" type="ORF">NZD89_20770</name>
</gene>
<protein>
    <recommendedName>
        <fullName evidence="3">Transposase</fullName>
    </recommendedName>
</protein>
<keyword evidence="2" id="KW-1185">Reference proteome</keyword>
<reference evidence="1" key="1">
    <citation type="submission" date="2022-08" db="EMBL/GenBank/DDBJ databases">
        <title>Alicyclobacillus fastidiosus DSM 17978, complete genome.</title>
        <authorList>
            <person name="Wang Q."/>
            <person name="Cai R."/>
            <person name="Wang Z."/>
        </authorList>
    </citation>
    <scope>NUCLEOTIDE SEQUENCE</scope>
    <source>
        <strain evidence="1">DSM 17978</strain>
    </source>
</reference>
<proteinExistence type="predicted"/>